<feature type="coiled-coil region" evidence="1">
    <location>
        <begin position="140"/>
        <end position="197"/>
    </location>
</feature>
<name>A0A4Z1T7I1_GIAMU</name>
<gene>
    <name evidence="3" type="ORF">GMRT_22793</name>
</gene>
<evidence type="ECO:0000256" key="2">
    <source>
        <dbReference type="SAM" id="MobiDB-lite"/>
    </source>
</evidence>
<keyword evidence="4" id="KW-1185">Reference proteome</keyword>
<reference evidence="3 4" key="1">
    <citation type="submission" date="2019-05" db="EMBL/GenBank/DDBJ databases">
        <title>The compact genome of Giardia muris reveals important steps in the evolution of intestinal protozoan parasites.</title>
        <authorList>
            <person name="Xu F."/>
            <person name="Jimenez-Gonzalez A."/>
            <person name="Einarsson E."/>
            <person name="Astvaldsson A."/>
            <person name="Peirasmaki D."/>
            <person name="Eckmann L."/>
            <person name="Andersson J.O."/>
            <person name="Svard S.G."/>
            <person name="Jerlstrom-Hultqvist J."/>
        </authorList>
    </citation>
    <scope>NUCLEOTIDE SEQUENCE [LARGE SCALE GENOMIC DNA]</scope>
    <source>
        <strain evidence="3 4">Roberts-Thomson</strain>
    </source>
</reference>
<sequence>MSPLSMQVNPMHETPPPDSSAYREVHSSLVAQWDNEVLRMENQSLKAELADTREKLLKVSTKMQALEIAVATKCRRLERHSELQAKEIVELRKALQMAEAKLHEEKLENLRSICTRMTTPSPEVTLEHEKVIELCTKNVAELYEVEIRRLQEELKRTRTTSATPAISDALIQAQAQIHTLEQRCLYLEGKIQRYKERRRERAAGGKDHAK</sequence>
<protein>
    <submittedName>
        <fullName evidence="3">Uncharacterized protein</fullName>
    </submittedName>
</protein>
<dbReference type="VEuPathDB" id="GiardiaDB:GMRT_22793"/>
<evidence type="ECO:0000256" key="1">
    <source>
        <dbReference type="SAM" id="Coils"/>
    </source>
</evidence>
<proteinExistence type="predicted"/>
<feature type="region of interest" description="Disordered" evidence="2">
    <location>
        <begin position="1"/>
        <end position="21"/>
    </location>
</feature>
<evidence type="ECO:0000313" key="4">
    <source>
        <dbReference type="Proteomes" id="UP000315496"/>
    </source>
</evidence>
<comment type="caution">
    <text evidence="3">The sequence shown here is derived from an EMBL/GenBank/DDBJ whole genome shotgun (WGS) entry which is preliminary data.</text>
</comment>
<evidence type="ECO:0000313" key="3">
    <source>
        <dbReference type="EMBL" id="TNJ29107.1"/>
    </source>
</evidence>
<accession>A0A4Z1T7I1</accession>
<keyword evidence="1" id="KW-0175">Coiled coil</keyword>
<feature type="coiled-coil region" evidence="1">
    <location>
        <begin position="35"/>
        <end position="108"/>
    </location>
</feature>
<dbReference type="EMBL" id="VDLU01000002">
    <property type="protein sequence ID" value="TNJ29107.1"/>
    <property type="molecule type" value="Genomic_DNA"/>
</dbReference>
<dbReference type="AlphaFoldDB" id="A0A4Z1T7I1"/>
<dbReference type="Proteomes" id="UP000315496">
    <property type="component" value="Chromosome 2"/>
</dbReference>
<organism evidence="3 4">
    <name type="scientific">Giardia muris</name>
    <dbReference type="NCBI Taxonomy" id="5742"/>
    <lineage>
        <taxon>Eukaryota</taxon>
        <taxon>Metamonada</taxon>
        <taxon>Diplomonadida</taxon>
        <taxon>Hexamitidae</taxon>
        <taxon>Giardiinae</taxon>
        <taxon>Giardia</taxon>
    </lineage>
</organism>